<dbReference type="PANTHER" id="PTHR10390">
    <property type="entry name" value="HOMEOBOX PROTEIN SIX"/>
    <property type="match status" value="1"/>
</dbReference>
<dbReference type="PANTHER" id="PTHR10390:SF34">
    <property type="entry name" value="ANOMALOUS HOMEOBOX PROTEIN"/>
    <property type="match status" value="1"/>
</dbReference>
<evidence type="ECO:0000256" key="3">
    <source>
        <dbReference type="ARBA" id="ARBA00023242"/>
    </source>
</evidence>
<feature type="region of interest" description="Disordered" evidence="5">
    <location>
        <begin position="513"/>
        <end position="532"/>
    </location>
</feature>
<dbReference type="GO" id="GO:0005667">
    <property type="term" value="C:transcription regulator complex"/>
    <property type="evidence" value="ECO:0007669"/>
    <property type="project" value="TreeGrafter"/>
</dbReference>
<dbReference type="InterPro" id="IPR009057">
    <property type="entry name" value="Homeodomain-like_sf"/>
</dbReference>
<keyword evidence="3 4" id="KW-0539">Nucleus</keyword>
<feature type="region of interest" description="Disordered" evidence="5">
    <location>
        <begin position="1"/>
        <end position="200"/>
    </location>
</feature>
<accession>A0A7J7F855</accession>
<evidence type="ECO:0000259" key="6">
    <source>
        <dbReference type="PROSITE" id="PS50071"/>
    </source>
</evidence>
<dbReference type="GO" id="GO:0048741">
    <property type="term" value="P:skeletal muscle fiber development"/>
    <property type="evidence" value="ECO:0007669"/>
    <property type="project" value="TreeGrafter"/>
</dbReference>
<feature type="domain" description="Homeobox" evidence="6">
    <location>
        <begin position="514"/>
        <end position="555"/>
    </location>
</feature>
<dbReference type="GO" id="GO:0000978">
    <property type="term" value="F:RNA polymerase II cis-regulatory region sequence-specific DNA binding"/>
    <property type="evidence" value="ECO:0007669"/>
    <property type="project" value="TreeGrafter"/>
</dbReference>
<dbReference type="PROSITE" id="PS00027">
    <property type="entry name" value="HOMEOBOX_1"/>
    <property type="match status" value="1"/>
</dbReference>
<protein>
    <recommendedName>
        <fullName evidence="6">Homeobox domain-containing protein</fullName>
    </recommendedName>
</protein>
<evidence type="ECO:0000313" key="8">
    <source>
        <dbReference type="Proteomes" id="UP000551758"/>
    </source>
</evidence>
<dbReference type="EMBL" id="JACDTQ010001105">
    <property type="protein sequence ID" value="KAF5923866.1"/>
    <property type="molecule type" value="Genomic_DNA"/>
</dbReference>
<dbReference type="InterPro" id="IPR017970">
    <property type="entry name" value="Homeobox_CS"/>
</dbReference>
<feature type="compositionally biased region" description="Low complexity" evidence="5">
    <location>
        <begin position="559"/>
        <end position="577"/>
    </location>
</feature>
<reference evidence="7 8" key="1">
    <citation type="journal article" date="2020" name="Mol. Biol. Evol.">
        <title>Interspecific Gene Flow and the Evolution of Specialization in Black and White Rhinoceros.</title>
        <authorList>
            <person name="Moodley Y."/>
            <person name="Westbury M.V."/>
            <person name="Russo I.M."/>
            <person name="Gopalakrishnan S."/>
            <person name="Rakotoarivelo A."/>
            <person name="Olsen R.A."/>
            <person name="Prost S."/>
            <person name="Tunstall T."/>
            <person name="Ryder O.A."/>
            <person name="Dalen L."/>
            <person name="Bruford M.W."/>
        </authorList>
    </citation>
    <scope>NUCLEOTIDE SEQUENCE [LARGE SCALE GENOMIC DNA]</scope>
    <source>
        <strain evidence="7">SBR-YM</strain>
        <tissue evidence="7">Skin</tissue>
    </source>
</reference>
<dbReference type="CDD" id="cd00086">
    <property type="entry name" value="homeodomain"/>
    <property type="match status" value="1"/>
</dbReference>
<keyword evidence="1 4" id="KW-0238">DNA-binding</keyword>
<feature type="compositionally biased region" description="Gly residues" evidence="5">
    <location>
        <begin position="143"/>
        <end position="163"/>
    </location>
</feature>
<organism evidence="7 8">
    <name type="scientific">Diceros bicornis minor</name>
    <name type="common">South-central black rhinoceros</name>
    <dbReference type="NCBI Taxonomy" id="77932"/>
    <lineage>
        <taxon>Eukaryota</taxon>
        <taxon>Metazoa</taxon>
        <taxon>Chordata</taxon>
        <taxon>Craniata</taxon>
        <taxon>Vertebrata</taxon>
        <taxon>Euteleostomi</taxon>
        <taxon>Mammalia</taxon>
        <taxon>Eutheria</taxon>
        <taxon>Laurasiatheria</taxon>
        <taxon>Perissodactyla</taxon>
        <taxon>Rhinocerotidae</taxon>
        <taxon>Diceros</taxon>
    </lineage>
</organism>
<feature type="compositionally biased region" description="Polar residues" evidence="5">
    <location>
        <begin position="606"/>
        <end position="615"/>
    </location>
</feature>
<dbReference type="GO" id="GO:0005634">
    <property type="term" value="C:nucleus"/>
    <property type="evidence" value="ECO:0007669"/>
    <property type="project" value="UniProtKB-SubCell"/>
</dbReference>
<dbReference type="AlphaFoldDB" id="A0A7J7F855"/>
<dbReference type="GO" id="GO:0014857">
    <property type="term" value="P:regulation of skeletal muscle cell proliferation"/>
    <property type="evidence" value="ECO:0007669"/>
    <property type="project" value="TreeGrafter"/>
</dbReference>
<feature type="region of interest" description="Disordered" evidence="5">
    <location>
        <begin position="559"/>
        <end position="617"/>
    </location>
</feature>
<dbReference type="InterPro" id="IPR001356">
    <property type="entry name" value="HD"/>
</dbReference>
<keyword evidence="8" id="KW-1185">Reference proteome</keyword>
<sequence>MSHPSSGPARAPPAREGVSVARRTTGRGSRGGRPQGEWGRDALSTASPTVSAAHDPQDPGEAKLHGPSDPPEPLGCPRTRPNPPDPGPPGRGAQARVGGRGPRRDWPRPRYFVAPTFRTARRGGAASRAAGRARARRARTRGAGSGDRGAGEGASGGPGGGLAGSRRRERSGPAAISASAGSSALKGTRAPGHGQAGVPRAGVGRALEETRVLRGAIPSRPVEALEPCALERRGLRGLMPGATGRNAGPRVMTRCWGNLRTPTHLVPAPTEPRGEKQNTVTTCVRTWRVLEAQDGARGQGIRGIDERSRGGELLLSPRSKCLWQEGPRRAGLKVDAVSLWSVLAVVMTAVLFAEGPTRRGMQSFLKLLRGSEGAGPPLAELVTLAGRLCRDLQDDPIQVQPLVTAVLDSQLRLHLLDNADVALVCARVLTQQEQHQDACRLLEGCRVPGGSQELVQLWNDIHYRLVMKRLGVATLTPVQRFRCRKRNPPPPALCPGGLKSRNFSTEVRQKLHDFASGVSTNPSKAERESLASETSLSAEQVYNWFANYRRRQRALLQRAEPAPDAAADPGARARVPYAPRPPGRPRVGSGRGHRPLWSAGREENGPVQSPETTQGPWEPLALSLDFSGDETMPQPVAPRSLQGAEMYQEGPGHGPATLPAVCPGSGLCPLAVGSDVLDPSLAAPESWLMSLALASSKEVSFQTGQLLHGHGLDFMTRPADAAVTVSITALGEPSPTGFADAPRGNSRSTYLEEGPGTSGGHAEQQAGSFLVTQPPPQAPEFILTPSAPELAPAPSAFPGPVSTVELSQPLPSSQAQWPDSQASSDAFWGARMLLELSGGNLG</sequence>
<proteinExistence type="predicted"/>
<keyword evidence="2 4" id="KW-0371">Homeobox</keyword>
<evidence type="ECO:0000256" key="2">
    <source>
        <dbReference type="ARBA" id="ARBA00023155"/>
    </source>
</evidence>
<name>A0A7J7F855_DICBM</name>
<evidence type="ECO:0000256" key="1">
    <source>
        <dbReference type="ARBA" id="ARBA00023125"/>
    </source>
</evidence>
<evidence type="ECO:0000256" key="4">
    <source>
        <dbReference type="PROSITE-ProRule" id="PRU00108"/>
    </source>
</evidence>
<dbReference type="Pfam" id="PF16878">
    <property type="entry name" value="SIX1_SD"/>
    <property type="match status" value="1"/>
</dbReference>
<dbReference type="InterPro" id="IPR008422">
    <property type="entry name" value="KN_HD"/>
</dbReference>
<dbReference type="Pfam" id="PF05920">
    <property type="entry name" value="Homeobox_KN"/>
    <property type="match status" value="1"/>
</dbReference>
<feature type="compositionally biased region" description="Pro residues" evidence="5">
    <location>
        <begin position="68"/>
        <end position="89"/>
    </location>
</feature>
<dbReference type="Proteomes" id="UP000551758">
    <property type="component" value="Unassembled WGS sequence"/>
</dbReference>
<dbReference type="SMART" id="SM00389">
    <property type="entry name" value="HOX"/>
    <property type="match status" value="1"/>
</dbReference>
<dbReference type="PROSITE" id="PS50071">
    <property type="entry name" value="HOMEOBOX_2"/>
    <property type="match status" value="1"/>
</dbReference>
<feature type="compositionally biased region" description="Basic residues" evidence="5">
    <location>
        <begin position="131"/>
        <end position="140"/>
    </location>
</feature>
<dbReference type="FunFam" id="1.10.10.60:FF:000412">
    <property type="entry name" value="Anomalous homeobox"/>
    <property type="match status" value="1"/>
</dbReference>
<evidence type="ECO:0000256" key="5">
    <source>
        <dbReference type="SAM" id="MobiDB-lite"/>
    </source>
</evidence>
<dbReference type="InterPro" id="IPR031701">
    <property type="entry name" value="SIX1_SD"/>
</dbReference>
<comment type="subcellular location">
    <subcellularLocation>
        <location evidence="4">Nucleus</location>
    </subcellularLocation>
</comment>
<feature type="region of interest" description="Disordered" evidence="5">
    <location>
        <begin position="731"/>
        <end position="764"/>
    </location>
</feature>
<dbReference type="Gene3D" id="1.10.10.60">
    <property type="entry name" value="Homeodomain-like"/>
    <property type="match status" value="1"/>
</dbReference>
<gene>
    <name evidence="7" type="ORF">HPG69_007497</name>
</gene>
<feature type="compositionally biased region" description="Basic and acidic residues" evidence="5">
    <location>
        <begin position="55"/>
        <end position="66"/>
    </location>
</feature>
<feature type="compositionally biased region" description="Low complexity" evidence="5">
    <location>
        <begin position="172"/>
        <end position="184"/>
    </location>
</feature>
<feature type="DNA-binding region" description="Homeobox" evidence="4">
    <location>
        <begin position="516"/>
        <end position="556"/>
    </location>
</feature>
<dbReference type="GO" id="GO:0000981">
    <property type="term" value="F:DNA-binding transcription factor activity, RNA polymerase II-specific"/>
    <property type="evidence" value="ECO:0007669"/>
    <property type="project" value="InterPro"/>
</dbReference>
<dbReference type="SUPFAM" id="SSF46689">
    <property type="entry name" value="Homeodomain-like"/>
    <property type="match status" value="1"/>
</dbReference>
<comment type="caution">
    <text evidence="7">The sequence shown here is derived from an EMBL/GenBank/DDBJ whole genome shotgun (WGS) entry which is preliminary data.</text>
</comment>
<evidence type="ECO:0000313" key="7">
    <source>
        <dbReference type="EMBL" id="KAF5923866.1"/>
    </source>
</evidence>